<reference evidence="3 4" key="1">
    <citation type="journal article" date="2021" name="Int. J. Syst. Evol. Microbiol.">
        <title>Reticulibacter mediterranei gen. nov., sp. nov., within the new family Reticulibacteraceae fam. nov., and Ktedonospora formicarum gen. nov., sp. nov., Ktedonobacter robiniae sp. nov., Dictyobacter formicarum sp. nov. and Dictyobacter arantiisoli sp. nov., belonging to the class Ktedonobacteria.</title>
        <authorList>
            <person name="Yabe S."/>
            <person name="Zheng Y."/>
            <person name="Wang C.M."/>
            <person name="Sakai Y."/>
            <person name="Abe K."/>
            <person name="Yokota A."/>
            <person name="Donadio S."/>
            <person name="Cavaletti L."/>
            <person name="Monciardini P."/>
        </authorList>
    </citation>
    <scope>NUCLEOTIDE SEQUENCE [LARGE SCALE GENOMIC DNA]</scope>
    <source>
        <strain evidence="3 4">SOSP1-9</strain>
    </source>
</reference>
<keyword evidence="4" id="KW-1185">Reference proteome</keyword>
<keyword evidence="1" id="KW-0560">Oxidoreductase</keyword>
<feature type="domain" description="Pyridoxamine 5'-phosphate oxidase N-terminal" evidence="2">
    <location>
        <begin position="14"/>
        <end position="142"/>
    </location>
</feature>
<gene>
    <name evidence="3" type="ORF">KSZ_16330</name>
</gene>
<dbReference type="EMBL" id="BNJJ01000004">
    <property type="protein sequence ID" value="GHO83627.1"/>
    <property type="molecule type" value="Genomic_DNA"/>
</dbReference>
<evidence type="ECO:0000313" key="4">
    <source>
        <dbReference type="Proteomes" id="UP000635565"/>
    </source>
</evidence>
<proteinExistence type="predicted"/>
<dbReference type="SUPFAM" id="SSF50475">
    <property type="entry name" value="FMN-binding split barrel"/>
    <property type="match status" value="1"/>
</dbReference>
<dbReference type="RefSeq" id="WP_201361292.1">
    <property type="nucleotide sequence ID" value="NZ_BNJJ01000004.1"/>
</dbReference>
<dbReference type="PANTHER" id="PTHR35176">
    <property type="entry name" value="HEME OXYGENASE HI_0854-RELATED"/>
    <property type="match status" value="1"/>
</dbReference>
<evidence type="ECO:0000259" key="2">
    <source>
        <dbReference type="Pfam" id="PF01243"/>
    </source>
</evidence>
<dbReference type="InterPro" id="IPR052019">
    <property type="entry name" value="F420H2_bilvrd_red/Heme_oxyg"/>
</dbReference>
<comment type="caution">
    <text evidence="3">The sequence shown here is derived from an EMBL/GenBank/DDBJ whole genome shotgun (WGS) entry which is preliminary data.</text>
</comment>
<accession>A0ABQ3VBY6</accession>
<dbReference type="Pfam" id="PF01243">
    <property type="entry name" value="PNPOx_N"/>
    <property type="match status" value="1"/>
</dbReference>
<evidence type="ECO:0000313" key="3">
    <source>
        <dbReference type="EMBL" id="GHO83627.1"/>
    </source>
</evidence>
<protein>
    <recommendedName>
        <fullName evidence="2">Pyridoxamine 5'-phosphate oxidase N-terminal domain-containing protein</fullName>
    </recommendedName>
</protein>
<dbReference type="Proteomes" id="UP000635565">
    <property type="component" value="Unassembled WGS sequence"/>
</dbReference>
<sequence>MTFQLPDPSTPFGKRVARRLQEEHLIWLTTVDVKDTPQPTPVWFLWDAATSTILIYSQTHAKRLEHLQHNPHVALNFDGNGMGGDIIVITGEARVSSTDLPADQHQVYVEKYRELIAQLFGTPEHFASLYSVALRISPQSIRGH</sequence>
<dbReference type="InterPro" id="IPR019966">
    <property type="entry name" value="F420-dep_enz_PPOX_Rv3369"/>
</dbReference>
<name>A0ABQ3VBY6_9CHLR</name>
<organism evidence="3 4">
    <name type="scientific">Dictyobacter formicarum</name>
    <dbReference type="NCBI Taxonomy" id="2778368"/>
    <lineage>
        <taxon>Bacteria</taxon>
        <taxon>Bacillati</taxon>
        <taxon>Chloroflexota</taxon>
        <taxon>Ktedonobacteria</taxon>
        <taxon>Ktedonobacterales</taxon>
        <taxon>Dictyobacteraceae</taxon>
        <taxon>Dictyobacter</taxon>
    </lineage>
</organism>
<evidence type="ECO:0000256" key="1">
    <source>
        <dbReference type="ARBA" id="ARBA00023002"/>
    </source>
</evidence>
<dbReference type="InterPro" id="IPR011576">
    <property type="entry name" value="Pyridox_Oxase_N"/>
</dbReference>
<dbReference type="InterPro" id="IPR012349">
    <property type="entry name" value="Split_barrel_FMN-bd"/>
</dbReference>
<dbReference type="NCBIfam" id="TIGR03667">
    <property type="entry name" value="Rv3369"/>
    <property type="match status" value="1"/>
</dbReference>
<dbReference type="Gene3D" id="2.30.110.10">
    <property type="entry name" value="Electron Transport, Fmn-binding Protein, Chain A"/>
    <property type="match status" value="1"/>
</dbReference>
<dbReference type="PANTHER" id="PTHR35176:SF4">
    <property type="entry name" value="PYRIDOXAMINE 5'-PHOSPHATE OXIDASE-RELATED FMN-BINDING"/>
    <property type="match status" value="1"/>
</dbReference>